<dbReference type="Proteomes" id="UP000661112">
    <property type="component" value="Unassembled WGS sequence"/>
</dbReference>
<evidence type="ECO:0000313" key="2">
    <source>
        <dbReference type="Proteomes" id="UP000661112"/>
    </source>
</evidence>
<proteinExistence type="predicted"/>
<keyword evidence="2" id="KW-1185">Reference proteome</keyword>
<evidence type="ECO:0000313" key="1">
    <source>
        <dbReference type="EMBL" id="MBD2505130.1"/>
    </source>
</evidence>
<accession>A0ABR8DFF6</accession>
<protein>
    <submittedName>
        <fullName evidence="1">Uncharacterized protein</fullName>
    </submittedName>
</protein>
<name>A0ABR8DFF6_9NOST</name>
<sequence length="49" mass="5428">MHSSYHSLISAWEYQEAKSASNLSFKNFCSGWATERSPLAMIASSKTEG</sequence>
<organism evidence="1 2">
    <name type="scientific">Anabaena azotica FACHB-119</name>
    <dbReference type="NCBI Taxonomy" id="947527"/>
    <lineage>
        <taxon>Bacteria</taxon>
        <taxon>Bacillati</taxon>
        <taxon>Cyanobacteriota</taxon>
        <taxon>Cyanophyceae</taxon>
        <taxon>Nostocales</taxon>
        <taxon>Nostocaceae</taxon>
        <taxon>Anabaena</taxon>
        <taxon>Anabaena azotica</taxon>
    </lineage>
</organism>
<comment type="caution">
    <text evidence="1">The sequence shown here is derived from an EMBL/GenBank/DDBJ whole genome shotgun (WGS) entry which is preliminary data.</text>
</comment>
<dbReference type="EMBL" id="JACJSG010000070">
    <property type="protein sequence ID" value="MBD2505130.1"/>
    <property type="molecule type" value="Genomic_DNA"/>
</dbReference>
<gene>
    <name evidence="1" type="ORF">H6G83_31770</name>
</gene>
<reference evidence="1 2" key="1">
    <citation type="journal article" date="2020" name="ISME J.">
        <title>Comparative genomics reveals insights into cyanobacterial evolution and habitat adaptation.</title>
        <authorList>
            <person name="Chen M.Y."/>
            <person name="Teng W.K."/>
            <person name="Zhao L."/>
            <person name="Hu C.X."/>
            <person name="Zhou Y.K."/>
            <person name="Han B.P."/>
            <person name="Song L.R."/>
            <person name="Shu W.S."/>
        </authorList>
    </citation>
    <scope>NUCLEOTIDE SEQUENCE [LARGE SCALE GENOMIC DNA]</scope>
    <source>
        <strain evidence="1 2">FACHB-119</strain>
    </source>
</reference>